<protein>
    <submittedName>
        <fullName evidence="4">Lipocalin family protein</fullName>
    </submittedName>
</protein>
<dbReference type="PANTHER" id="PTHR10612:SF34">
    <property type="entry name" value="APOLIPOPROTEIN D"/>
    <property type="match status" value="1"/>
</dbReference>
<reference evidence="5" key="1">
    <citation type="journal article" date="2019" name="Int. J. Syst. Evol. Microbiol.">
        <title>The Global Catalogue of Microorganisms (GCM) 10K type strain sequencing project: providing services to taxonomists for standard genome sequencing and annotation.</title>
        <authorList>
            <consortium name="The Broad Institute Genomics Platform"/>
            <consortium name="The Broad Institute Genome Sequencing Center for Infectious Disease"/>
            <person name="Wu L."/>
            <person name="Ma J."/>
        </authorList>
    </citation>
    <scope>NUCLEOTIDE SEQUENCE [LARGE SCALE GENOMIC DNA]</scope>
    <source>
        <strain evidence="5">JCM 16545</strain>
    </source>
</reference>
<evidence type="ECO:0000256" key="2">
    <source>
        <dbReference type="PIRNR" id="PIRNR036893"/>
    </source>
</evidence>
<comment type="similarity">
    <text evidence="1 2">Belongs to the calycin superfamily. Lipocalin family.</text>
</comment>
<dbReference type="InterPro" id="IPR047202">
    <property type="entry name" value="Lipocalin_Blc-like_dom"/>
</dbReference>
<dbReference type="EMBL" id="JBHUHV010000059">
    <property type="protein sequence ID" value="MFD2069326.1"/>
    <property type="molecule type" value="Genomic_DNA"/>
</dbReference>
<feature type="signal peptide" evidence="2">
    <location>
        <begin position="1"/>
        <end position="23"/>
    </location>
</feature>
<dbReference type="PRINTS" id="PR01171">
    <property type="entry name" value="BCTLIPOCALIN"/>
</dbReference>
<dbReference type="InterPro" id="IPR000566">
    <property type="entry name" value="Lipocln_cytosolic_FA-bd_dom"/>
</dbReference>
<dbReference type="PROSITE" id="PS00213">
    <property type="entry name" value="LIPOCALIN"/>
    <property type="match status" value="1"/>
</dbReference>
<dbReference type="SUPFAM" id="SSF50814">
    <property type="entry name" value="Lipocalins"/>
    <property type="match status" value="1"/>
</dbReference>
<feature type="chain" id="PRO_5045015774" evidence="2">
    <location>
        <begin position="24"/>
        <end position="182"/>
    </location>
</feature>
<dbReference type="CDD" id="cd19438">
    <property type="entry name" value="lipocalin_Blc-like"/>
    <property type="match status" value="1"/>
</dbReference>
<keyword evidence="5" id="KW-1185">Reference proteome</keyword>
<evidence type="ECO:0000313" key="4">
    <source>
        <dbReference type="EMBL" id="MFD2069326.1"/>
    </source>
</evidence>
<gene>
    <name evidence="4" type="ORF">ACFSKU_20755</name>
</gene>
<dbReference type="PIRSF" id="PIRSF036893">
    <property type="entry name" value="Lipocalin_ApoD"/>
    <property type="match status" value="1"/>
</dbReference>
<dbReference type="Gene3D" id="2.40.128.20">
    <property type="match status" value="1"/>
</dbReference>
<dbReference type="InterPro" id="IPR022272">
    <property type="entry name" value="Lipocalin_CS"/>
</dbReference>
<dbReference type="RefSeq" id="WP_229961291.1">
    <property type="nucleotide sequence ID" value="NZ_JAJJWI010000011.1"/>
</dbReference>
<name>A0ABW4X3V6_9BACT</name>
<dbReference type="Proteomes" id="UP001597369">
    <property type="component" value="Unassembled WGS sequence"/>
</dbReference>
<dbReference type="InterPro" id="IPR022271">
    <property type="entry name" value="Lipocalin_ApoD"/>
</dbReference>
<organism evidence="4 5">
    <name type="scientific">Pontibacter silvestris</name>
    <dbReference type="NCBI Taxonomy" id="2305183"/>
    <lineage>
        <taxon>Bacteria</taxon>
        <taxon>Pseudomonadati</taxon>
        <taxon>Bacteroidota</taxon>
        <taxon>Cytophagia</taxon>
        <taxon>Cytophagales</taxon>
        <taxon>Hymenobacteraceae</taxon>
        <taxon>Pontibacter</taxon>
    </lineage>
</organism>
<comment type="caution">
    <text evidence="4">The sequence shown here is derived from an EMBL/GenBank/DDBJ whole genome shotgun (WGS) entry which is preliminary data.</text>
</comment>
<dbReference type="InterPro" id="IPR012674">
    <property type="entry name" value="Calycin"/>
</dbReference>
<evidence type="ECO:0000256" key="1">
    <source>
        <dbReference type="ARBA" id="ARBA00006889"/>
    </source>
</evidence>
<keyword evidence="2" id="KW-0732">Signal</keyword>
<feature type="domain" description="Lipocalin/cytosolic fatty-acid binding" evidence="3">
    <location>
        <begin position="37"/>
        <end position="178"/>
    </location>
</feature>
<accession>A0ABW4X3V6</accession>
<dbReference type="Pfam" id="PF08212">
    <property type="entry name" value="Lipocalin_2"/>
    <property type="match status" value="1"/>
</dbReference>
<proteinExistence type="inferred from homology"/>
<evidence type="ECO:0000313" key="5">
    <source>
        <dbReference type="Proteomes" id="UP001597369"/>
    </source>
</evidence>
<dbReference type="PANTHER" id="PTHR10612">
    <property type="entry name" value="APOLIPOPROTEIN D"/>
    <property type="match status" value="1"/>
</dbReference>
<evidence type="ECO:0000259" key="3">
    <source>
        <dbReference type="Pfam" id="PF08212"/>
    </source>
</evidence>
<dbReference type="InterPro" id="IPR002446">
    <property type="entry name" value="Lipocalin_bac"/>
</dbReference>
<sequence length="182" mass="20663">MNRKTKLLLGAGSLMLGAFVINSCSNSHPPLETVPHVDLDRYMGIWYEIAALPQRYEKGCHCVIAEYKLNPEGYVNVINSCRKGGPNKKLDQAEGKAFLVEGSNNSKLKVQFFWPFKGDYWILELAPDYSYAMVGSPDRESLWFLSRSPAISEELYNRLVKQAKSKGFPVEKLRMTDQSCFK</sequence>